<dbReference type="AlphaFoldDB" id="A0AAU8IGI5"/>
<proteinExistence type="predicted"/>
<dbReference type="PANTHER" id="PTHR43415:SF3">
    <property type="entry name" value="GNAT-FAMILY ACETYLTRANSFERASE"/>
    <property type="match status" value="1"/>
</dbReference>
<dbReference type="GO" id="GO:0016747">
    <property type="term" value="F:acyltransferase activity, transferring groups other than amino-acyl groups"/>
    <property type="evidence" value="ECO:0007669"/>
    <property type="project" value="InterPro"/>
</dbReference>
<dbReference type="Gene3D" id="3.40.630.30">
    <property type="match status" value="1"/>
</dbReference>
<dbReference type="RefSeq" id="WP_353948487.1">
    <property type="nucleotide sequence ID" value="NZ_CP159510.1"/>
</dbReference>
<name>A0AAU8IGI5_9BACL</name>
<dbReference type="PANTHER" id="PTHR43415">
    <property type="entry name" value="SPERMIDINE N(1)-ACETYLTRANSFERASE"/>
    <property type="match status" value="1"/>
</dbReference>
<dbReference type="EMBL" id="CP159510">
    <property type="protein sequence ID" value="XCJ17190.1"/>
    <property type="molecule type" value="Genomic_DNA"/>
</dbReference>
<dbReference type="PROSITE" id="PS51186">
    <property type="entry name" value="GNAT"/>
    <property type="match status" value="1"/>
</dbReference>
<gene>
    <name evidence="2" type="ORF">ABNN70_01170</name>
</gene>
<dbReference type="SUPFAM" id="SSF55729">
    <property type="entry name" value="Acyl-CoA N-acyltransferases (Nat)"/>
    <property type="match status" value="1"/>
</dbReference>
<dbReference type="CDD" id="cd04301">
    <property type="entry name" value="NAT_SF"/>
    <property type="match status" value="1"/>
</dbReference>
<evidence type="ECO:0000313" key="2">
    <source>
        <dbReference type="EMBL" id="XCJ17190.1"/>
    </source>
</evidence>
<dbReference type="Pfam" id="PF00583">
    <property type="entry name" value="Acetyltransf_1"/>
    <property type="match status" value="1"/>
</dbReference>
<feature type="domain" description="N-acetyltransferase" evidence="1">
    <location>
        <begin position="2"/>
        <end position="163"/>
    </location>
</feature>
<organism evidence="2">
    <name type="scientific">Sporolactobacillus sp. Y61</name>
    <dbReference type="NCBI Taxonomy" id="3160863"/>
    <lineage>
        <taxon>Bacteria</taxon>
        <taxon>Bacillati</taxon>
        <taxon>Bacillota</taxon>
        <taxon>Bacilli</taxon>
        <taxon>Bacillales</taxon>
        <taxon>Sporolactobacillaceae</taxon>
        <taxon>Sporolactobacillus</taxon>
    </lineage>
</organism>
<dbReference type="InterPro" id="IPR016181">
    <property type="entry name" value="Acyl_CoA_acyltransferase"/>
</dbReference>
<evidence type="ECO:0000259" key="1">
    <source>
        <dbReference type="PROSITE" id="PS51186"/>
    </source>
</evidence>
<sequence length="166" mass="19195">MIRYEELTEKDAAIYRKLRLEALLKNPKAFASEYAIEKDLSVADYAGRLSRGHAITVGAFDADQLVGVVTLVKETLPKMQHRATLEAVYVTPNYRRMGISRKMIEKLMEIAREEGIVKKFYLYVMVANERAIQAYKNMGFEIYGEDREAMREGDAYVDEYMMARFI</sequence>
<reference evidence="2" key="1">
    <citation type="submission" date="2024-06" db="EMBL/GenBank/DDBJ databases">
        <authorList>
            <person name="Fan A."/>
            <person name="Zhang F.Y."/>
            <person name="Zhang L."/>
        </authorList>
    </citation>
    <scope>NUCLEOTIDE SEQUENCE</scope>
    <source>
        <strain evidence="2">Y61</strain>
    </source>
</reference>
<accession>A0AAU8IGI5</accession>
<dbReference type="InterPro" id="IPR000182">
    <property type="entry name" value="GNAT_dom"/>
</dbReference>
<protein>
    <submittedName>
        <fullName evidence="2">GNAT family N-acetyltransferase</fullName>
    </submittedName>
</protein>